<dbReference type="InterPro" id="IPR021514">
    <property type="entry name" value="DUF3176"/>
</dbReference>
<accession>A0A6A6UN31</accession>
<dbReference type="InterPro" id="IPR016181">
    <property type="entry name" value="Acyl_CoA_acyltransferase"/>
</dbReference>
<feature type="transmembrane region" description="Helical" evidence="1">
    <location>
        <begin position="773"/>
        <end position="796"/>
    </location>
</feature>
<dbReference type="CDD" id="cd04301">
    <property type="entry name" value="NAT_SF"/>
    <property type="match status" value="1"/>
</dbReference>
<dbReference type="PANTHER" id="PTHR35394:SF5">
    <property type="entry name" value="DUF3176 DOMAIN-CONTAINING PROTEIN"/>
    <property type="match status" value="1"/>
</dbReference>
<evidence type="ECO:0000313" key="3">
    <source>
        <dbReference type="EMBL" id="KAF2673190.1"/>
    </source>
</evidence>
<dbReference type="SUPFAM" id="SSF55729">
    <property type="entry name" value="Acyl-CoA N-acyltransferases (Nat)"/>
    <property type="match status" value="1"/>
</dbReference>
<evidence type="ECO:0000313" key="4">
    <source>
        <dbReference type="Proteomes" id="UP000799302"/>
    </source>
</evidence>
<evidence type="ECO:0000256" key="1">
    <source>
        <dbReference type="SAM" id="Phobius"/>
    </source>
</evidence>
<proteinExistence type="predicted"/>
<dbReference type="OrthoDB" id="2115692at2759"/>
<keyword evidence="4" id="KW-1185">Reference proteome</keyword>
<evidence type="ECO:0000259" key="2">
    <source>
        <dbReference type="PROSITE" id="PS51186"/>
    </source>
</evidence>
<dbReference type="InterPro" id="IPR000182">
    <property type="entry name" value="GNAT_dom"/>
</dbReference>
<reference evidence="3" key="1">
    <citation type="journal article" date="2020" name="Stud. Mycol.">
        <title>101 Dothideomycetes genomes: a test case for predicting lifestyles and emergence of pathogens.</title>
        <authorList>
            <person name="Haridas S."/>
            <person name="Albert R."/>
            <person name="Binder M."/>
            <person name="Bloem J."/>
            <person name="Labutti K."/>
            <person name="Salamov A."/>
            <person name="Andreopoulos B."/>
            <person name="Baker S."/>
            <person name="Barry K."/>
            <person name="Bills G."/>
            <person name="Bluhm B."/>
            <person name="Cannon C."/>
            <person name="Castanera R."/>
            <person name="Culley D."/>
            <person name="Daum C."/>
            <person name="Ezra D."/>
            <person name="Gonzalez J."/>
            <person name="Henrissat B."/>
            <person name="Kuo A."/>
            <person name="Liang C."/>
            <person name="Lipzen A."/>
            <person name="Lutzoni F."/>
            <person name="Magnuson J."/>
            <person name="Mondo S."/>
            <person name="Nolan M."/>
            <person name="Ohm R."/>
            <person name="Pangilinan J."/>
            <person name="Park H.-J."/>
            <person name="Ramirez L."/>
            <person name="Alfaro M."/>
            <person name="Sun H."/>
            <person name="Tritt A."/>
            <person name="Yoshinaga Y."/>
            <person name="Zwiers L.-H."/>
            <person name="Turgeon B."/>
            <person name="Goodwin S."/>
            <person name="Spatafora J."/>
            <person name="Crous P."/>
            <person name="Grigoriev I."/>
        </authorList>
    </citation>
    <scope>NUCLEOTIDE SEQUENCE</scope>
    <source>
        <strain evidence="3">CBS 115976</strain>
    </source>
</reference>
<keyword evidence="1" id="KW-1133">Transmembrane helix</keyword>
<keyword evidence="1" id="KW-0812">Transmembrane</keyword>
<keyword evidence="1" id="KW-0472">Membrane</keyword>
<dbReference type="Gene3D" id="3.40.630.30">
    <property type="match status" value="1"/>
</dbReference>
<dbReference type="Pfam" id="PF11374">
    <property type="entry name" value="DUF3176"/>
    <property type="match status" value="1"/>
</dbReference>
<protein>
    <recommendedName>
        <fullName evidence="2">N-acetyltransferase domain-containing protein</fullName>
    </recommendedName>
</protein>
<dbReference type="PROSITE" id="PS51186">
    <property type="entry name" value="GNAT"/>
    <property type="match status" value="1"/>
</dbReference>
<name>A0A6A6UN31_9PEZI</name>
<feature type="domain" description="N-acetyltransferase" evidence="2">
    <location>
        <begin position="3"/>
        <end position="202"/>
    </location>
</feature>
<dbReference type="PANTHER" id="PTHR35394">
    <property type="entry name" value="DUF3176 DOMAIN-CONTAINING PROTEIN"/>
    <property type="match status" value="1"/>
</dbReference>
<dbReference type="AlphaFoldDB" id="A0A6A6UN31"/>
<feature type="transmembrane region" description="Helical" evidence="1">
    <location>
        <begin position="394"/>
        <end position="414"/>
    </location>
</feature>
<sequence>MAFRIEPLTDADKDDFMRIHYDAFESIFQVFYHKRPSPEGFKIMAEERTKVLGSPATRAFKAVDSETGKIVAASVWKRYPEGRSNEEFLAELDSTSNFAPEQNVEAWKAVSAHLLQLRMNIIGARPHLFLSGLIVDPEYQGKGIGKLLMQWGVEEADRYGLFGYIESSEAGKPLYAKYGFKDLCAVDFDITRWGYSDFQVNTSSGSKYAYLQSQVMAQSVYLIGACSLSSSSHGFMIAEKCLRRATLIPPYHRTKLTIMNRSPPELRISWNPALAQEEEEPKGFWTRWFVDWWAFEILSWLFSAICVVIIISVSLKYDGKPVPQWAGLSFNGLLSTLSAFFKSALLLPTAEALGQLKWDWFNNKPKAMIDFEVLDKASRGAWGSFMLISRSKGVNLATFGAAIILLSLPLDFFFQQFIQSPAVWVQTNNATLARSVYYDPSPSMISVLYSNMGLIDPLPVQANYSCPTSKCTWAPFDTLAICSTCKPTPSILTYSCQETANDWMFKSEVVPGTFGNATSCGWFLNPPAGPPVLMSGVGFNQTVDNTSQILVSRVLPLTDPWTREHIYPNGTLNFSDLDVPIGDFFVAASPDAAAVLLQREPELHECAMWWCVQTMHSEVVGGRLSEVVMDSRPVPATNPTGPWLTPAVFNTEYNLTLQDSHSRSNLSIFGTGNWTGRETLDVIQTFAPSTWVSEDPDVNSTWGKFAWRGGTTNSQLVPDDTNPWLSTTNVSATIDRFAKLFSTTLRRTAHGTTHQFETVSGRAYEQIEHVRIVWAWITLPLVLLAFSLGFLSVTIWRSSNAENTGVWKTSALAVLFKGPSERIQNATDSASRMRRHATKVRGKLEDV</sequence>
<dbReference type="Pfam" id="PF13508">
    <property type="entry name" value="Acetyltransf_7"/>
    <property type="match status" value="1"/>
</dbReference>
<dbReference type="Proteomes" id="UP000799302">
    <property type="component" value="Unassembled WGS sequence"/>
</dbReference>
<gene>
    <name evidence="3" type="ORF">BT63DRAFT_410226</name>
</gene>
<dbReference type="GO" id="GO:0016747">
    <property type="term" value="F:acyltransferase activity, transferring groups other than amino-acyl groups"/>
    <property type="evidence" value="ECO:0007669"/>
    <property type="project" value="InterPro"/>
</dbReference>
<feature type="transmembrane region" description="Helical" evidence="1">
    <location>
        <begin position="292"/>
        <end position="313"/>
    </location>
</feature>
<dbReference type="EMBL" id="MU004231">
    <property type="protein sequence ID" value="KAF2673190.1"/>
    <property type="molecule type" value="Genomic_DNA"/>
</dbReference>
<organism evidence="3 4">
    <name type="scientific">Microthyrium microscopicum</name>
    <dbReference type="NCBI Taxonomy" id="703497"/>
    <lineage>
        <taxon>Eukaryota</taxon>
        <taxon>Fungi</taxon>
        <taxon>Dikarya</taxon>
        <taxon>Ascomycota</taxon>
        <taxon>Pezizomycotina</taxon>
        <taxon>Dothideomycetes</taxon>
        <taxon>Dothideomycetes incertae sedis</taxon>
        <taxon>Microthyriales</taxon>
        <taxon>Microthyriaceae</taxon>
        <taxon>Microthyrium</taxon>
    </lineage>
</organism>